<feature type="domain" description="Aminoglycoside phosphotransferase" evidence="1">
    <location>
        <begin position="20"/>
        <end position="215"/>
    </location>
</feature>
<evidence type="ECO:0000313" key="2">
    <source>
        <dbReference type="EMBL" id="QES57143.1"/>
    </source>
</evidence>
<evidence type="ECO:0000259" key="1">
    <source>
        <dbReference type="Pfam" id="PF01636"/>
    </source>
</evidence>
<dbReference type="InterPro" id="IPR011009">
    <property type="entry name" value="Kinase-like_dom_sf"/>
</dbReference>
<dbReference type="Pfam" id="PF01636">
    <property type="entry name" value="APH"/>
    <property type="match status" value="1"/>
</dbReference>
<dbReference type="AlphaFoldDB" id="A0A5P2DQN2"/>
<dbReference type="InterPro" id="IPR051678">
    <property type="entry name" value="AGP_Transferase"/>
</dbReference>
<dbReference type="InterPro" id="IPR002575">
    <property type="entry name" value="Aminoglycoside_PTrfase"/>
</dbReference>
<evidence type="ECO:0000313" key="3">
    <source>
        <dbReference type="Proteomes" id="UP000324101"/>
    </source>
</evidence>
<dbReference type="Gene3D" id="3.90.1200.10">
    <property type="match status" value="1"/>
</dbReference>
<reference evidence="2 3" key="1">
    <citation type="submission" date="2018-05" db="EMBL/GenBank/DDBJ databases">
        <title>Streptomyces venezuelae.</title>
        <authorList>
            <person name="Kim W."/>
            <person name="Lee N."/>
            <person name="Cho B.-K."/>
        </authorList>
    </citation>
    <scope>NUCLEOTIDE SEQUENCE [LARGE SCALE GENOMIC DNA]</scope>
    <source>
        <strain evidence="2 3">ATCC 21018</strain>
    </source>
</reference>
<proteinExistence type="predicted"/>
<dbReference type="Proteomes" id="UP000324101">
    <property type="component" value="Chromosome"/>
</dbReference>
<organism evidence="2 3">
    <name type="scientific">Streptomyces venezuelae</name>
    <dbReference type="NCBI Taxonomy" id="54571"/>
    <lineage>
        <taxon>Bacteria</taxon>
        <taxon>Bacillati</taxon>
        <taxon>Actinomycetota</taxon>
        <taxon>Actinomycetes</taxon>
        <taxon>Kitasatosporales</taxon>
        <taxon>Streptomycetaceae</taxon>
        <taxon>Streptomyces</taxon>
    </lineage>
</organism>
<name>A0A5P2DQN2_STRVZ</name>
<dbReference type="SUPFAM" id="SSF56112">
    <property type="entry name" value="Protein kinase-like (PK-like)"/>
    <property type="match status" value="1"/>
</dbReference>
<protein>
    <recommendedName>
        <fullName evidence="1">Aminoglycoside phosphotransferase domain-containing protein</fullName>
    </recommendedName>
</protein>
<dbReference type="PANTHER" id="PTHR21310">
    <property type="entry name" value="AMINOGLYCOSIDE PHOSPHOTRANSFERASE-RELATED-RELATED"/>
    <property type="match status" value="1"/>
</dbReference>
<gene>
    <name evidence="2" type="ORF">DEJ51_25600</name>
</gene>
<sequence>MSATSPEPVAAIDGRFPDGAREITTGQANRVWYVDGPVPYVLKHYSDPNRASNEAAALALLNTHGAPAPELLGACPGGSPAWTAQTAVHAAPVPAGQLLRELAGPLAAVHRITGPHAGRLAGARQYRTWPRYLHGRLDTYTTAAPDLAPTAAALRRQLDTTDLDIEPRLLHHDLHPGHLVRPAAGGSLLLDWELAAFGDPLSDLARLAVRLGLTNPTDVLQVARQPAPNAVSRIQLYWRIHQLADAALSTDPVVRQRGRDRVG</sequence>
<accession>A0A5P2DQN2</accession>
<dbReference type="EMBL" id="CP029189">
    <property type="protein sequence ID" value="QES57143.1"/>
    <property type="molecule type" value="Genomic_DNA"/>
</dbReference>
<dbReference type="OrthoDB" id="3806873at2"/>